<evidence type="ECO:0000313" key="1">
    <source>
        <dbReference type="EMBL" id="MCO6408329.1"/>
    </source>
</evidence>
<organism evidence="1 2">
    <name type="scientific">Hoeflea alexandrii</name>
    <dbReference type="NCBI Taxonomy" id="288436"/>
    <lineage>
        <taxon>Bacteria</taxon>
        <taxon>Pseudomonadati</taxon>
        <taxon>Pseudomonadota</taxon>
        <taxon>Alphaproteobacteria</taxon>
        <taxon>Hyphomicrobiales</taxon>
        <taxon>Rhizobiaceae</taxon>
        <taxon>Hoeflea</taxon>
    </lineage>
</organism>
<name>A0ABT1CQ75_9HYPH</name>
<sequence>MKSHIDDIEDYLKSAFTNVSEYNAYFNDTGQKVVSSFMFTSWRGPKFSCTSKNNHPRMTSFSCIIFGGGTQAQHIPAIGGVLNKTGLFGCRIYVDDDGDLVFELEVETKNLEEYKKHCRQFELSIDSLTNKFGPLPVEWD</sequence>
<reference evidence="1 2" key="1">
    <citation type="submission" date="2020-01" db="EMBL/GenBank/DDBJ databases">
        <title>Genomes of bacteria type strains.</title>
        <authorList>
            <person name="Chen J."/>
            <person name="Zhu S."/>
            <person name="Yang J."/>
        </authorList>
    </citation>
    <scope>NUCLEOTIDE SEQUENCE [LARGE SCALE GENOMIC DNA]</scope>
    <source>
        <strain evidence="1 2">DSM 16655</strain>
    </source>
</reference>
<accession>A0ABT1CQ75</accession>
<comment type="caution">
    <text evidence="1">The sequence shown here is derived from an EMBL/GenBank/DDBJ whole genome shotgun (WGS) entry which is preliminary data.</text>
</comment>
<gene>
    <name evidence="1" type="ORF">GTW23_09110</name>
</gene>
<dbReference type="RefSeq" id="WP_252915472.1">
    <property type="nucleotide sequence ID" value="NZ_JAAAML010000001.1"/>
</dbReference>
<dbReference type="Proteomes" id="UP001320715">
    <property type="component" value="Unassembled WGS sequence"/>
</dbReference>
<keyword evidence="2" id="KW-1185">Reference proteome</keyword>
<proteinExistence type="predicted"/>
<protein>
    <submittedName>
        <fullName evidence="1">Uncharacterized protein</fullName>
    </submittedName>
</protein>
<dbReference type="EMBL" id="JAAAML010000001">
    <property type="protein sequence ID" value="MCO6408329.1"/>
    <property type="molecule type" value="Genomic_DNA"/>
</dbReference>
<evidence type="ECO:0000313" key="2">
    <source>
        <dbReference type="Proteomes" id="UP001320715"/>
    </source>
</evidence>